<dbReference type="Proteomes" id="UP000481037">
    <property type="component" value="Unassembled WGS sequence"/>
</dbReference>
<dbReference type="Pfam" id="PF13618">
    <property type="entry name" value="Gluconate_2-dh3"/>
    <property type="match status" value="1"/>
</dbReference>
<name>A0A6L5QNQ8_9BURK</name>
<dbReference type="EMBL" id="WKJM01000035">
    <property type="protein sequence ID" value="MRX11484.1"/>
    <property type="molecule type" value="Genomic_DNA"/>
</dbReference>
<comment type="caution">
    <text evidence="1">The sequence shown here is derived from an EMBL/GenBank/DDBJ whole genome shotgun (WGS) entry which is preliminary data.</text>
</comment>
<evidence type="ECO:0000313" key="1">
    <source>
        <dbReference type="EMBL" id="MRX11484.1"/>
    </source>
</evidence>
<dbReference type="PROSITE" id="PS51318">
    <property type="entry name" value="TAT"/>
    <property type="match status" value="1"/>
</dbReference>
<reference evidence="1 2" key="1">
    <citation type="submission" date="2019-11" db="EMBL/GenBank/DDBJ databases">
        <title>Novel species isolated from a subtropical stream in China.</title>
        <authorList>
            <person name="Lu H."/>
        </authorList>
    </citation>
    <scope>NUCLEOTIDE SEQUENCE [LARGE SCALE GENOMIC DNA]</scope>
    <source>
        <strain evidence="1 2">FT25W</strain>
    </source>
</reference>
<sequence>MSTGKFSPSRRTILMATAAAVPLASIPLVRQARADGLEGVELSQYQPVFFTAPEWQFILAACDRLIPAEGRGPGALETNVPVFIDQQLHNGLGDDVYMAGPHKADAAPTLGFQGTFTPQQAYRTGIKLAQQAAQQKHGKPFEQLAAADKDALLTALQKNEIVFADLGEPGLKASSFFNQMLGDAKNGYLADPMYGGNKDMKAWVAIGFPGARAAYTEWVDQHNVKYPLGPVSVSGKRA</sequence>
<dbReference type="AlphaFoldDB" id="A0A6L5QNQ8"/>
<gene>
    <name evidence="1" type="ORF">GJ697_27030</name>
</gene>
<organism evidence="1 2">
    <name type="scientific">Duganella alba</name>
    <dbReference type="NCBI Taxonomy" id="2666081"/>
    <lineage>
        <taxon>Bacteria</taxon>
        <taxon>Pseudomonadati</taxon>
        <taxon>Pseudomonadota</taxon>
        <taxon>Betaproteobacteria</taxon>
        <taxon>Burkholderiales</taxon>
        <taxon>Oxalobacteraceae</taxon>
        <taxon>Telluria group</taxon>
        <taxon>Duganella</taxon>
    </lineage>
</organism>
<dbReference type="InterPro" id="IPR006311">
    <property type="entry name" value="TAT_signal"/>
</dbReference>
<proteinExistence type="predicted"/>
<accession>A0A6L5QNQ8</accession>
<dbReference type="InterPro" id="IPR027056">
    <property type="entry name" value="Gluconate_2DH_su3"/>
</dbReference>
<evidence type="ECO:0000313" key="2">
    <source>
        <dbReference type="Proteomes" id="UP000481037"/>
    </source>
</evidence>
<protein>
    <submittedName>
        <fullName evidence="1">Gluconate 2-dehydrogenase subunit 3 family protein</fullName>
    </submittedName>
</protein>
<keyword evidence="2" id="KW-1185">Reference proteome</keyword>